<sequence>MAEPEARRRVLIDALIATSEISEFIFIKRGFAETCIHAYVDVDAIVHRIIDLCFV</sequence>
<proteinExistence type="predicted"/>
<dbReference type="Proteomes" id="UP001531129">
    <property type="component" value="Unassembled WGS sequence"/>
</dbReference>
<reference evidence="1 2" key="1">
    <citation type="submission" date="2024-01" db="EMBL/GenBank/DDBJ databases">
        <title>Draft genome sequences of three bacterial strains isolated from Acacia saligna represent a potential new species within the genus Rhizobium.</title>
        <authorList>
            <person name="Tambong J.T."/>
            <person name="Mnasri B."/>
        </authorList>
    </citation>
    <scope>NUCLEOTIDE SEQUENCE [LARGE SCALE GENOMIC DNA]</scope>
    <source>
        <strain evidence="1 2">1AS12I</strain>
    </source>
</reference>
<organism evidence="1 2">
    <name type="scientific">Rhizobium aouanii</name>
    <dbReference type="NCBI Taxonomy" id="3118145"/>
    <lineage>
        <taxon>Bacteria</taxon>
        <taxon>Pseudomonadati</taxon>
        <taxon>Pseudomonadota</taxon>
        <taxon>Alphaproteobacteria</taxon>
        <taxon>Hyphomicrobiales</taxon>
        <taxon>Rhizobiaceae</taxon>
        <taxon>Rhizobium/Agrobacterium group</taxon>
        <taxon>Rhizobium</taxon>
    </lineage>
</organism>
<protein>
    <recommendedName>
        <fullName evidence="3">DUF86 domain-containing protein</fullName>
    </recommendedName>
</protein>
<evidence type="ECO:0008006" key="3">
    <source>
        <dbReference type="Google" id="ProtNLM"/>
    </source>
</evidence>
<name>A0ABU8CLQ4_9HYPH</name>
<accession>A0ABU8CLQ4</accession>
<comment type="caution">
    <text evidence="1">The sequence shown here is derived from an EMBL/GenBank/DDBJ whole genome shotgun (WGS) entry which is preliminary data.</text>
</comment>
<keyword evidence="2" id="KW-1185">Reference proteome</keyword>
<evidence type="ECO:0000313" key="1">
    <source>
        <dbReference type="EMBL" id="MEI1249601.1"/>
    </source>
</evidence>
<evidence type="ECO:0000313" key="2">
    <source>
        <dbReference type="Proteomes" id="UP001531129"/>
    </source>
</evidence>
<dbReference type="EMBL" id="JBAMYC010000008">
    <property type="protein sequence ID" value="MEI1249601.1"/>
    <property type="molecule type" value="Genomic_DNA"/>
</dbReference>
<dbReference type="RefSeq" id="WP_335913207.1">
    <property type="nucleotide sequence ID" value="NZ_JBAMYB010000008.1"/>
</dbReference>
<gene>
    <name evidence="1" type="ORF">V8Q02_16585</name>
</gene>